<dbReference type="InterPro" id="IPR058580">
    <property type="entry name" value="DUF2828"/>
</dbReference>
<evidence type="ECO:0000313" key="4">
    <source>
        <dbReference type="Proteomes" id="UP000823775"/>
    </source>
</evidence>
<comment type="caution">
    <text evidence="3">The sequence shown here is derived from an EMBL/GenBank/DDBJ whole genome shotgun (WGS) entry which is preliminary data.</text>
</comment>
<reference evidence="3 4" key="1">
    <citation type="journal article" date="2021" name="BMC Genomics">
        <title>Datura genome reveals duplications of psychoactive alkaloid biosynthetic genes and high mutation rate following tissue culture.</title>
        <authorList>
            <person name="Rajewski A."/>
            <person name="Carter-House D."/>
            <person name="Stajich J."/>
            <person name="Litt A."/>
        </authorList>
    </citation>
    <scope>NUCLEOTIDE SEQUENCE [LARGE SCALE GENOMIC DNA]</scope>
    <source>
        <strain evidence="3">AR-01</strain>
    </source>
</reference>
<dbReference type="EMBL" id="JACEIK010001725">
    <property type="protein sequence ID" value="MCD7471797.1"/>
    <property type="molecule type" value="Genomic_DNA"/>
</dbReference>
<feature type="domain" description="DUF2828" evidence="1">
    <location>
        <begin position="140"/>
        <end position="205"/>
    </location>
</feature>
<feature type="domain" description="DUF7788" evidence="2">
    <location>
        <begin position="246"/>
        <end position="377"/>
    </location>
</feature>
<sequence>MSVWVGKAEEGVVKERTIEESDLAHKAARMRRERVNLQWDCDSLYLKLVCNLRGVRGTGKSDKEGYYTAALWLHQLHPKSLACNLESCEFGYRLDPDYKFLHDHVSDLFANCLKLDLESLKAGKLTDIQPCSQMNCQRGVYIGRNDWGSILTIEVASVAMKMYKDKFLKHDEGRFTEYLEKVKQGKAKIAAGALLPHRTNQSAIRHDDGWYSNGGVRGTRRPRFGVEHRAMERQADNIQQAPKASNSPGEDLISKVKFVRNIGRMNTDFQKVFDLILQVAVSGNLKEDEMIKKVFVFSDMEFSQASARPWETDYRTIVRKFKKNGYKNCVPEIVFWNLRDSRATPVVANQKGVALVSGFSKNLLTLFMEERGFHPEAIMEAAISGEEYQKLVVLD</sequence>
<protein>
    <submittedName>
        <fullName evidence="3">Uncharacterized protein</fullName>
    </submittedName>
</protein>
<proteinExistence type="predicted"/>
<evidence type="ECO:0000259" key="1">
    <source>
        <dbReference type="Pfam" id="PF11443"/>
    </source>
</evidence>
<evidence type="ECO:0000313" key="3">
    <source>
        <dbReference type="EMBL" id="MCD7471797.1"/>
    </source>
</evidence>
<evidence type="ECO:0000259" key="2">
    <source>
        <dbReference type="Pfam" id="PF25043"/>
    </source>
</evidence>
<accession>A0ABS8TMM3</accession>
<dbReference type="InterPro" id="IPR036465">
    <property type="entry name" value="vWFA_dom_sf"/>
</dbReference>
<dbReference type="Pfam" id="PF25043">
    <property type="entry name" value="DUF7788"/>
    <property type="match status" value="1"/>
</dbReference>
<feature type="domain" description="DUF2828" evidence="1">
    <location>
        <begin position="32"/>
        <end position="87"/>
    </location>
</feature>
<dbReference type="InterPro" id="IPR011205">
    <property type="entry name" value="UCP015417_vWA"/>
</dbReference>
<dbReference type="PANTHER" id="PTHR31373:SF17">
    <property type="entry name" value="OS06G0652100 PROTEIN"/>
    <property type="match status" value="1"/>
</dbReference>
<name>A0ABS8TMM3_DATST</name>
<dbReference type="PANTHER" id="PTHR31373">
    <property type="entry name" value="OS06G0652100 PROTEIN"/>
    <property type="match status" value="1"/>
</dbReference>
<dbReference type="Pfam" id="PF11443">
    <property type="entry name" value="DUF2828"/>
    <property type="match status" value="2"/>
</dbReference>
<keyword evidence="4" id="KW-1185">Reference proteome</keyword>
<organism evidence="3 4">
    <name type="scientific">Datura stramonium</name>
    <name type="common">Jimsonweed</name>
    <name type="synonym">Common thornapple</name>
    <dbReference type="NCBI Taxonomy" id="4076"/>
    <lineage>
        <taxon>Eukaryota</taxon>
        <taxon>Viridiplantae</taxon>
        <taxon>Streptophyta</taxon>
        <taxon>Embryophyta</taxon>
        <taxon>Tracheophyta</taxon>
        <taxon>Spermatophyta</taxon>
        <taxon>Magnoliopsida</taxon>
        <taxon>eudicotyledons</taxon>
        <taxon>Gunneridae</taxon>
        <taxon>Pentapetalae</taxon>
        <taxon>asterids</taxon>
        <taxon>lamiids</taxon>
        <taxon>Solanales</taxon>
        <taxon>Solanaceae</taxon>
        <taxon>Solanoideae</taxon>
        <taxon>Datureae</taxon>
        <taxon>Datura</taxon>
    </lineage>
</organism>
<dbReference type="PIRSF" id="PIRSF015417">
    <property type="entry name" value="T31B5_30_vWA"/>
    <property type="match status" value="1"/>
</dbReference>
<gene>
    <name evidence="3" type="ORF">HAX54_012466</name>
</gene>
<dbReference type="Proteomes" id="UP000823775">
    <property type="component" value="Unassembled WGS sequence"/>
</dbReference>
<dbReference type="Gene3D" id="3.40.50.410">
    <property type="entry name" value="von Willebrand factor, type A domain"/>
    <property type="match status" value="1"/>
</dbReference>
<dbReference type="InterPro" id="IPR056690">
    <property type="entry name" value="DUF7788"/>
</dbReference>